<dbReference type="InterPro" id="IPR036691">
    <property type="entry name" value="Endo/exonu/phosph_ase_sf"/>
</dbReference>
<sequence length="364" mass="40923">MHDVKFAAICEPKADVAQIESIRLRISFDAVEVNTSGDIWVFYSLPFTCSVVGRSSQHISLLVHHAWLPGELVVSFAHVSYSREERRTLWRDLLVDKPTSVPWCVCGDFNVIMEPQEMRGGQPFGNTEGQELLSFIEEAAVFDAGFSRQVIQEWNKTSFMNVFDAVRAVEENVLCAESRVEHEDSKAAQIELNKAQTELRHAILIEEQFWSQKARVKWLRTGDSNSKFFHAKVKLQRVQGAIHGSEMLHLILSLITREDNVALEGYPSMEEVKRAVFGMDGDSAAGPDCFIGKFFTFAWDILAQDVYNGANRVATLLPKIVSPQQTGFIKGRNIRENFLLAQEIITGIGKKTRGGNVALKLDMS</sequence>
<dbReference type="InterPro" id="IPR052343">
    <property type="entry name" value="Retrotransposon-Effector_Assoc"/>
</dbReference>
<organism evidence="1 2">
    <name type="scientific">Coffea arabica</name>
    <name type="common">Arabian coffee</name>
    <dbReference type="NCBI Taxonomy" id="13443"/>
    <lineage>
        <taxon>Eukaryota</taxon>
        <taxon>Viridiplantae</taxon>
        <taxon>Streptophyta</taxon>
        <taxon>Embryophyta</taxon>
        <taxon>Tracheophyta</taxon>
        <taxon>Spermatophyta</taxon>
        <taxon>Magnoliopsida</taxon>
        <taxon>eudicotyledons</taxon>
        <taxon>Gunneridae</taxon>
        <taxon>Pentapetalae</taxon>
        <taxon>asterids</taxon>
        <taxon>lamiids</taxon>
        <taxon>Gentianales</taxon>
        <taxon>Rubiaceae</taxon>
        <taxon>Ixoroideae</taxon>
        <taxon>Gardenieae complex</taxon>
        <taxon>Bertiereae - Coffeeae clade</taxon>
        <taxon>Coffeeae</taxon>
        <taxon>Coffea</taxon>
    </lineage>
</organism>
<evidence type="ECO:0000313" key="1">
    <source>
        <dbReference type="Proteomes" id="UP001652660"/>
    </source>
</evidence>
<reference evidence="2" key="1">
    <citation type="submission" date="2025-08" db="UniProtKB">
        <authorList>
            <consortium name="RefSeq"/>
        </authorList>
    </citation>
    <scope>IDENTIFICATION</scope>
    <source>
        <tissue evidence="2">Leaves</tissue>
    </source>
</reference>
<gene>
    <name evidence="2" type="primary">LOC140037928</name>
</gene>
<name>A0ABM4X593_COFAR</name>
<dbReference type="GeneID" id="140037928"/>
<dbReference type="RefSeq" id="XP_071939206.1">
    <property type="nucleotide sequence ID" value="XM_072083105.1"/>
</dbReference>
<dbReference type="Proteomes" id="UP001652660">
    <property type="component" value="Chromosome 3c"/>
</dbReference>
<dbReference type="Gene3D" id="3.60.10.10">
    <property type="entry name" value="Endonuclease/exonuclease/phosphatase"/>
    <property type="match status" value="1"/>
</dbReference>
<accession>A0ABM4X593</accession>
<evidence type="ECO:0000313" key="2">
    <source>
        <dbReference type="RefSeq" id="XP_071939206.1"/>
    </source>
</evidence>
<evidence type="ECO:0008006" key="3">
    <source>
        <dbReference type="Google" id="ProtNLM"/>
    </source>
</evidence>
<proteinExistence type="predicted"/>
<dbReference type="PANTHER" id="PTHR46890">
    <property type="entry name" value="NON-LTR RETROLELEMENT REVERSE TRANSCRIPTASE-LIKE PROTEIN-RELATED"/>
    <property type="match status" value="1"/>
</dbReference>
<dbReference type="PANTHER" id="PTHR46890:SF48">
    <property type="entry name" value="RNA-DIRECTED DNA POLYMERASE"/>
    <property type="match status" value="1"/>
</dbReference>
<keyword evidence="1" id="KW-1185">Reference proteome</keyword>
<protein>
    <recommendedName>
        <fullName evidence="3">Reverse transcriptase</fullName>
    </recommendedName>
</protein>
<dbReference type="SUPFAM" id="SSF56219">
    <property type="entry name" value="DNase I-like"/>
    <property type="match status" value="1"/>
</dbReference>